<dbReference type="SMART" id="SM00398">
    <property type="entry name" value="HMG"/>
    <property type="match status" value="1"/>
</dbReference>
<evidence type="ECO:0000256" key="3">
    <source>
        <dbReference type="PROSITE-ProRule" id="PRU00267"/>
    </source>
</evidence>
<dbReference type="SUPFAM" id="SSF47095">
    <property type="entry name" value="HMG-box"/>
    <property type="match status" value="1"/>
</dbReference>
<dbReference type="PANTHER" id="PTHR48112:SF22">
    <property type="entry name" value="MITOCHONDRIAL TRANSCRIPTION FACTOR A, ISOFORM B"/>
    <property type="match status" value="1"/>
</dbReference>
<dbReference type="GO" id="GO:0003677">
    <property type="term" value="F:DNA binding"/>
    <property type="evidence" value="ECO:0007669"/>
    <property type="project" value="UniProtKB-UniRule"/>
</dbReference>
<dbReference type="GO" id="GO:0005634">
    <property type="term" value="C:nucleus"/>
    <property type="evidence" value="ECO:0007669"/>
    <property type="project" value="UniProtKB-UniRule"/>
</dbReference>
<feature type="compositionally biased region" description="Basic residues" evidence="4">
    <location>
        <begin position="59"/>
        <end position="74"/>
    </location>
</feature>
<protein>
    <submittedName>
        <fullName evidence="6">FACT complex subunit SSRP1</fullName>
    </submittedName>
</protein>
<evidence type="ECO:0000259" key="5">
    <source>
        <dbReference type="PROSITE" id="PS50118"/>
    </source>
</evidence>
<name>A0AA41STT4_SCICA</name>
<sequence>MNPSYDEYAGSDEDQHDAYLERMKEEGKAREKNTNDSNDGSGEETPTQGDSDQDEKKWKQLKRAKMVKDRKSHKKPMEMKKGKDPHVPKRTMSACMLWLSASREIQSDHPGVSITDLSQMAGEIWKGMSKEKKEEWNQKAEDARREYERAM</sequence>
<feature type="region of interest" description="Disordered" evidence="4">
    <location>
        <begin position="132"/>
        <end position="151"/>
    </location>
</feature>
<feature type="DNA-binding region" description="HMG box" evidence="3">
    <location>
        <begin position="88"/>
        <end position="151"/>
    </location>
</feature>
<evidence type="ECO:0000256" key="1">
    <source>
        <dbReference type="ARBA" id="ARBA00023125"/>
    </source>
</evidence>
<dbReference type="InterPro" id="IPR036910">
    <property type="entry name" value="HMG_box_dom_sf"/>
</dbReference>
<dbReference type="InterPro" id="IPR050342">
    <property type="entry name" value="HMGB"/>
</dbReference>
<feature type="region of interest" description="Disordered" evidence="4">
    <location>
        <begin position="1"/>
        <end position="90"/>
    </location>
</feature>
<keyword evidence="1 3" id="KW-0238">DNA-binding</keyword>
<feature type="domain" description="HMG box" evidence="5">
    <location>
        <begin position="88"/>
        <end position="151"/>
    </location>
</feature>
<dbReference type="Pfam" id="PF00505">
    <property type="entry name" value="HMG_box"/>
    <property type="match status" value="1"/>
</dbReference>
<dbReference type="AlphaFoldDB" id="A0AA41STT4"/>
<keyword evidence="7" id="KW-1185">Reference proteome</keyword>
<accession>A0AA41STT4</accession>
<evidence type="ECO:0000256" key="2">
    <source>
        <dbReference type="ARBA" id="ARBA00023242"/>
    </source>
</evidence>
<proteinExistence type="predicted"/>
<evidence type="ECO:0000313" key="6">
    <source>
        <dbReference type="EMBL" id="MBZ3873749.1"/>
    </source>
</evidence>
<reference evidence="6" key="1">
    <citation type="submission" date="2020-03" db="EMBL/GenBank/DDBJ databases">
        <title>Studies in the Genomics of Life Span.</title>
        <authorList>
            <person name="Glass D."/>
        </authorList>
    </citation>
    <scope>NUCLEOTIDE SEQUENCE</scope>
    <source>
        <strain evidence="6">SUZIE</strain>
        <tissue evidence="6">Muscle</tissue>
    </source>
</reference>
<dbReference type="EMBL" id="JAATJV010211000">
    <property type="protein sequence ID" value="MBZ3873749.1"/>
    <property type="molecule type" value="Genomic_DNA"/>
</dbReference>
<feature type="compositionally biased region" description="Polar residues" evidence="4">
    <location>
        <begin position="35"/>
        <end position="50"/>
    </location>
</feature>
<evidence type="ECO:0000256" key="4">
    <source>
        <dbReference type="SAM" id="MobiDB-lite"/>
    </source>
</evidence>
<dbReference type="PANTHER" id="PTHR48112">
    <property type="entry name" value="HIGH MOBILITY GROUP PROTEIN DSP1"/>
    <property type="match status" value="1"/>
</dbReference>
<evidence type="ECO:0000313" key="7">
    <source>
        <dbReference type="Proteomes" id="UP001166674"/>
    </source>
</evidence>
<feature type="compositionally biased region" description="Basic and acidic residues" evidence="4">
    <location>
        <begin position="16"/>
        <end position="34"/>
    </location>
</feature>
<dbReference type="Proteomes" id="UP001166674">
    <property type="component" value="Unassembled WGS sequence"/>
</dbReference>
<dbReference type="PRINTS" id="PR00886">
    <property type="entry name" value="HIGHMOBLTY12"/>
</dbReference>
<dbReference type="CDD" id="cd21994">
    <property type="entry name" value="HMG-box_SSRP1-like"/>
    <property type="match status" value="1"/>
</dbReference>
<dbReference type="PROSITE" id="PS50118">
    <property type="entry name" value="HMG_BOX_2"/>
    <property type="match status" value="1"/>
</dbReference>
<organism evidence="6 7">
    <name type="scientific">Sciurus carolinensis</name>
    <name type="common">Eastern gray squirrel</name>
    <dbReference type="NCBI Taxonomy" id="30640"/>
    <lineage>
        <taxon>Eukaryota</taxon>
        <taxon>Metazoa</taxon>
        <taxon>Chordata</taxon>
        <taxon>Craniata</taxon>
        <taxon>Vertebrata</taxon>
        <taxon>Euteleostomi</taxon>
        <taxon>Mammalia</taxon>
        <taxon>Eutheria</taxon>
        <taxon>Euarchontoglires</taxon>
        <taxon>Glires</taxon>
        <taxon>Rodentia</taxon>
        <taxon>Sciuromorpha</taxon>
        <taxon>Sciuridae</taxon>
        <taxon>Sciurinae</taxon>
        <taxon>Sciurini</taxon>
        <taxon>Sciurus</taxon>
    </lineage>
</organism>
<keyword evidence="2 3" id="KW-0539">Nucleus</keyword>
<dbReference type="Gene3D" id="1.10.30.10">
    <property type="entry name" value="High mobility group box domain"/>
    <property type="match status" value="1"/>
</dbReference>
<dbReference type="InterPro" id="IPR009071">
    <property type="entry name" value="HMG_box_dom"/>
</dbReference>
<gene>
    <name evidence="6" type="ORF">SUZIE_124495</name>
</gene>
<feature type="compositionally biased region" description="Basic and acidic residues" evidence="4">
    <location>
        <begin position="75"/>
        <end position="87"/>
    </location>
</feature>
<dbReference type="GO" id="GO:0006357">
    <property type="term" value="P:regulation of transcription by RNA polymerase II"/>
    <property type="evidence" value="ECO:0007669"/>
    <property type="project" value="TreeGrafter"/>
</dbReference>
<comment type="caution">
    <text evidence="6">The sequence shown here is derived from an EMBL/GenBank/DDBJ whole genome shotgun (WGS) entry which is preliminary data.</text>
</comment>